<accession>A0ABS8A543</accession>
<evidence type="ECO:0000313" key="3">
    <source>
        <dbReference type="Proteomes" id="UP000618240"/>
    </source>
</evidence>
<dbReference type="InterPro" id="IPR007138">
    <property type="entry name" value="ABM_dom"/>
</dbReference>
<dbReference type="PANTHER" id="PTHR33336:SF3">
    <property type="entry name" value="ABM DOMAIN-CONTAINING PROTEIN"/>
    <property type="match status" value="1"/>
</dbReference>
<dbReference type="PANTHER" id="PTHR33336">
    <property type="entry name" value="QUINOL MONOOXYGENASE YGIN-RELATED"/>
    <property type="match status" value="1"/>
</dbReference>
<sequence>MKKINLWNKIIPIIIITFMTSFNIASAQNVSEERITMLVTFNVKAEQKEALRKALIADKNGALNEKGNISMELFEHKDKPNTFYLFERWDNQKSLDEHFTKKYAKDVLESNKTALTKPMEILYLHDVSPLPKNEIKNPLSSDTPVDLVVIFKVKDGMQETFINQFQKSIVNSRPEQGNIEFFFHTVPGDNTKFVLYERWRSQAAIDFHFAQPYTKELFEMFKSALEQPIEEYLNFINEIGYTKRADK</sequence>
<keyword evidence="2" id="KW-0560">Oxidoreductase</keyword>
<protein>
    <submittedName>
        <fullName evidence="2">Antibiotic biosynthesis monooxygenase</fullName>
    </submittedName>
</protein>
<evidence type="ECO:0000313" key="2">
    <source>
        <dbReference type="EMBL" id="MCA6067715.1"/>
    </source>
</evidence>
<feature type="domain" description="ABM" evidence="1">
    <location>
        <begin position="35"/>
        <end position="123"/>
    </location>
</feature>
<proteinExistence type="predicted"/>
<dbReference type="SUPFAM" id="SSF54909">
    <property type="entry name" value="Dimeric alpha+beta barrel"/>
    <property type="match status" value="2"/>
</dbReference>
<dbReference type="Gene3D" id="3.30.70.100">
    <property type="match status" value="2"/>
</dbReference>
<keyword evidence="3" id="KW-1185">Reference proteome</keyword>
<dbReference type="Pfam" id="PF03992">
    <property type="entry name" value="ABM"/>
    <property type="match status" value="2"/>
</dbReference>
<dbReference type="PROSITE" id="PS51725">
    <property type="entry name" value="ABM"/>
    <property type="match status" value="2"/>
</dbReference>
<reference evidence="2 3" key="1">
    <citation type="submission" date="2021-09" db="EMBL/GenBank/DDBJ databases">
        <title>Genome sequencing and assembly of Chryseobacterium sp. RG1.</title>
        <authorList>
            <person name="Chhetri G."/>
        </authorList>
    </citation>
    <scope>NUCLEOTIDE SEQUENCE [LARGE SCALE GENOMIC DNA]</scope>
    <source>
        <strain evidence="2 3">RG1</strain>
    </source>
</reference>
<gene>
    <name evidence="2" type="ORF">JI747_011035</name>
</gene>
<comment type="caution">
    <text evidence="2">The sequence shown here is derived from an EMBL/GenBank/DDBJ whole genome shotgun (WGS) entry which is preliminary data.</text>
</comment>
<dbReference type="InterPro" id="IPR050744">
    <property type="entry name" value="AI-2_Isomerase_LsrG"/>
</dbReference>
<dbReference type="EMBL" id="JAERSE020000003">
    <property type="protein sequence ID" value="MCA6067715.1"/>
    <property type="molecule type" value="Genomic_DNA"/>
</dbReference>
<dbReference type="Proteomes" id="UP000618240">
    <property type="component" value="Unassembled WGS sequence"/>
</dbReference>
<evidence type="ECO:0000259" key="1">
    <source>
        <dbReference type="PROSITE" id="PS51725"/>
    </source>
</evidence>
<dbReference type="InterPro" id="IPR011008">
    <property type="entry name" value="Dimeric_a/b-barrel"/>
</dbReference>
<organism evidence="2 3">
    <name type="scientific">Chryseobacterium tagetis</name>
    <dbReference type="NCBI Taxonomy" id="2801334"/>
    <lineage>
        <taxon>Bacteria</taxon>
        <taxon>Pseudomonadati</taxon>
        <taxon>Bacteroidota</taxon>
        <taxon>Flavobacteriia</taxon>
        <taxon>Flavobacteriales</taxon>
        <taxon>Weeksellaceae</taxon>
        <taxon>Chryseobacterium group</taxon>
        <taxon>Chryseobacterium</taxon>
    </lineage>
</organism>
<name>A0ABS8A543_9FLAO</name>
<dbReference type="GO" id="GO:0004497">
    <property type="term" value="F:monooxygenase activity"/>
    <property type="evidence" value="ECO:0007669"/>
    <property type="project" value="UniProtKB-KW"/>
</dbReference>
<dbReference type="RefSeq" id="WP_225688628.1">
    <property type="nucleotide sequence ID" value="NZ_JAERSE020000003.1"/>
</dbReference>
<keyword evidence="2" id="KW-0503">Monooxygenase</keyword>
<feature type="domain" description="ABM" evidence="1">
    <location>
        <begin position="145"/>
        <end position="233"/>
    </location>
</feature>